<dbReference type="GO" id="GO:0016740">
    <property type="term" value="F:transferase activity"/>
    <property type="evidence" value="ECO:0007669"/>
    <property type="project" value="UniProtKB-KW"/>
</dbReference>
<dbReference type="Proteomes" id="UP000490800">
    <property type="component" value="Unassembled WGS sequence"/>
</dbReference>
<dbReference type="Pfam" id="PF12746">
    <property type="entry name" value="GNAT_acetyltran"/>
    <property type="match status" value="1"/>
</dbReference>
<sequence>MPVAAYIVNGEAVSVCCSARKSMKAAEASLSTIEPHRGKGYASHVVQEWSQAVTRGGSIPLYSTSWGNLSSQIVARKLGLVQYGMDFNIFAE</sequence>
<dbReference type="Gene3D" id="3.40.630.30">
    <property type="match status" value="1"/>
</dbReference>
<organism evidence="1 2">
    <name type="scientific">Paenibacillus lutrae</name>
    <dbReference type="NCBI Taxonomy" id="2078573"/>
    <lineage>
        <taxon>Bacteria</taxon>
        <taxon>Bacillati</taxon>
        <taxon>Bacillota</taxon>
        <taxon>Bacilli</taxon>
        <taxon>Bacillales</taxon>
        <taxon>Paenibacillaceae</taxon>
        <taxon>Paenibacillus</taxon>
    </lineage>
</organism>
<dbReference type="RefSeq" id="WP_157338259.1">
    <property type="nucleotide sequence ID" value="NZ_RHLK01000016.1"/>
</dbReference>
<dbReference type="InterPro" id="IPR027365">
    <property type="entry name" value="GNAT_acetyltra_YdfB-like"/>
</dbReference>
<protein>
    <submittedName>
        <fullName evidence="1">GNAT family N-acetyltransferase</fullName>
    </submittedName>
</protein>
<proteinExistence type="predicted"/>
<name>A0A7X3FLA1_9BACL</name>
<reference evidence="1 2" key="1">
    <citation type="journal article" date="2019" name="Microorganisms">
        <title>Paenibacillus lutrae sp. nov., A Chitinolytic Species Isolated from A River Otter in Castril Natural Park, Granada, Spain.</title>
        <authorList>
            <person name="Rodriguez M."/>
            <person name="Reina J.C."/>
            <person name="Bejar V."/>
            <person name="Llamas I."/>
        </authorList>
    </citation>
    <scope>NUCLEOTIDE SEQUENCE [LARGE SCALE GENOMIC DNA]</scope>
    <source>
        <strain evidence="1 2">N10</strain>
    </source>
</reference>
<dbReference type="AlphaFoldDB" id="A0A7X3FLA1"/>
<gene>
    <name evidence="1" type="ORF">EDM21_20330</name>
</gene>
<keyword evidence="1" id="KW-0808">Transferase</keyword>
<dbReference type="OrthoDB" id="8439474at2"/>
<dbReference type="InterPro" id="IPR016181">
    <property type="entry name" value="Acyl_CoA_acyltransferase"/>
</dbReference>
<evidence type="ECO:0000313" key="2">
    <source>
        <dbReference type="Proteomes" id="UP000490800"/>
    </source>
</evidence>
<keyword evidence="2" id="KW-1185">Reference proteome</keyword>
<comment type="caution">
    <text evidence="1">The sequence shown here is derived from an EMBL/GenBank/DDBJ whole genome shotgun (WGS) entry which is preliminary data.</text>
</comment>
<dbReference type="SUPFAM" id="SSF55729">
    <property type="entry name" value="Acyl-CoA N-acyltransferases (Nat)"/>
    <property type="match status" value="1"/>
</dbReference>
<dbReference type="EMBL" id="RHLK01000016">
    <property type="protein sequence ID" value="MVP01829.1"/>
    <property type="molecule type" value="Genomic_DNA"/>
</dbReference>
<evidence type="ECO:0000313" key="1">
    <source>
        <dbReference type="EMBL" id="MVP01829.1"/>
    </source>
</evidence>
<accession>A0A7X3FLA1</accession>